<accession>A0AA86GRZ4</accession>
<dbReference type="SUPFAM" id="SSF55718">
    <property type="entry name" value="SCP-like"/>
    <property type="match status" value="1"/>
</dbReference>
<keyword evidence="3" id="KW-1185">Reference proteome</keyword>
<dbReference type="EMBL" id="CP012199">
    <property type="protein sequence ID" value="AMG76190.1"/>
    <property type="molecule type" value="Genomic_DNA"/>
</dbReference>
<dbReference type="RefSeq" id="WP_082737365.1">
    <property type="nucleotide sequence ID" value="NZ_CP019153.1"/>
</dbReference>
<organism evidence="2 3">
    <name type="scientific">Sphingopyxis granuli</name>
    <dbReference type="NCBI Taxonomy" id="267128"/>
    <lineage>
        <taxon>Bacteria</taxon>
        <taxon>Pseudomonadati</taxon>
        <taxon>Pseudomonadota</taxon>
        <taxon>Alphaproteobacteria</taxon>
        <taxon>Sphingomonadales</taxon>
        <taxon>Sphingomonadaceae</taxon>
        <taxon>Sphingopyxis</taxon>
    </lineage>
</organism>
<proteinExistence type="predicted"/>
<dbReference type="InterPro" id="IPR003033">
    <property type="entry name" value="SCP2_sterol-bd_dom"/>
</dbReference>
<dbReference type="KEGG" id="sgi:SGRAN_3858"/>
<reference evidence="2 3" key="1">
    <citation type="journal article" date="2016" name="BMC Genomics">
        <title>Genomic analysis of the nitrate-respiring Sphingopyxis granuli (formerly Sphingomonas macrogoltabida) strain TFA.</title>
        <authorList>
            <person name="Garcia-Romero I."/>
            <person name="Perez-Pulido A.J."/>
            <person name="Gonzalez-Flores Y.E."/>
            <person name="Reyes-Ramirez F."/>
            <person name="Santero E."/>
            <person name="Floriano B."/>
        </authorList>
    </citation>
    <scope>NUCLEOTIDE SEQUENCE [LARGE SCALE GENOMIC DNA]</scope>
    <source>
        <strain evidence="2 3">TFA</strain>
    </source>
</reference>
<name>A0AA86GRZ4_9SPHN</name>
<protein>
    <recommendedName>
        <fullName evidence="1">SCP2 domain-containing protein</fullName>
    </recommendedName>
</protein>
<dbReference type="Pfam" id="PF02036">
    <property type="entry name" value="SCP2"/>
    <property type="match status" value="1"/>
</dbReference>
<dbReference type="AlphaFoldDB" id="A0AA86GRZ4"/>
<evidence type="ECO:0000313" key="3">
    <source>
        <dbReference type="Proteomes" id="UP000058599"/>
    </source>
</evidence>
<feature type="domain" description="SCP2" evidence="1">
    <location>
        <begin position="48"/>
        <end position="136"/>
    </location>
</feature>
<dbReference type="Proteomes" id="UP000058599">
    <property type="component" value="Chromosome"/>
</dbReference>
<gene>
    <name evidence="2" type="ORF">SGRAN_3858</name>
</gene>
<dbReference type="InterPro" id="IPR036527">
    <property type="entry name" value="SCP2_sterol-bd_dom_sf"/>
</dbReference>
<evidence type="ECO:0000313" key="2">
    <source>
        <dbReference type="EMBL" id="AMG76190.1"/>
    </source>
</evidence>
<evidence type="ECO:0000259" key="1">
    <source>
        <dbReference type="Pfam" id="PF02036"/>
    </source>
</evidence>
<sequence>MLIAPTLPPRRRFEPLRSPPPSPIRVMIQPILNRIVRDVTRTLPELFERLGPHRHSRFLIDARDLPFVLLLRPDPDRPELVAWPRRAEPPHDTRISGRLRDLLGLIDAQRDGDALFFSRDLDIGGDLEAVVCLRNAIDDVEGSIADRVADALGPASRIAWALLRRRHARPNRGGGR</sequence>